<dbReference type="Proteomes" id="UP000694844">
    <property type="component" value="Chromosome 5"/>
</dbReference>
<dbReference type="Gene3D" id="1.20.1250.20">
    <property type="entry name" value="MFS general substrate transporter like domains"/>
    <property type="match status" value="2"/>
</dbReference>
<dbReference type="PROSITE" id="PS50850">
    <property type="entry name" value="MFS"/>
    <property type="match status" value="1"/>
</dbReference>
<dbReference type="InterPro" id="IPR036259">
    <property type="entry name" value="MFS_trans_sf"/>
</dbReference>
<name>A0A8B8EJH2_CRAVI</name>
<dbReference type="PANTHER" id="PTHR11360:SF303">
    <property type="entry name" value="MAJOR FACILITATOR SUPERFAMILY (MFS) PROFILE DOMAIN-CONTAINING PROTEIN"/>
    <property type="match status" value="1"/>
</dbReference>
<feature type="transmembrane region" description="Helical" evidence="2">
    <location>
        <begin position="365"/>
        <end position="388"/>
    </location>
</feature>
<proteinExistence type="predicted"/>
<feature type="domain" description="Major facilitator superfamily (MFS) profile" evidence="3">
    <location>
        <begin position="365"/>
        <end position="564"/>
    </location>
</feature>
<comment type="subcellular location">
    <subcellularLocation>
        <location evidence="1">Membrane</location>
        <topology evidence="1">Multi-pass membrane protein</topology>
    </subcellularLocation>
</comment>
<evidence type="ECO:0000313" key="5">
    <source>
        <dbReference type="RefSeq" id="XP_022339914.1"/>
    </source>
</evidence>
<feature type="transmembrane region" description="Helical" evidence="2">
    <location>
        <begin position="53"/>
        <end position="71"/>
    </location>
</feature>
<evidence type="ECO:0000256" key="1">
    <source>
        <dbReference type="ARBA" id="ARBA00004141"/>
    </source>
</evidence>
<dbReference type="InterPro" id="IPR020846">
    <property type="entry name" value="MFS_dom"/>
</dbReference>
<feature type="transmembrane region" description="Helical" evidence="2">
    <location>
        <begin position="169"/>
        <end position="189"/>
    </location>
</feature>
<dbReference type="KEGG" id="cvn:111134802"/>
<feature type="transmembrane region" description="Helical" evidence="2">
    <location>
        <begin position="195"/>
        <end position="219"/>
    </location>
</feature>
<keyword evidence="4" id="KW-1185">Reference proteome</keyword>
<feature type="transmembrane region" description="Helical" evidence="2">
    <location>
        <begin position="457"/>
        <end position="480"/>
    </location>
</feature>
<dbReference type="InterPro" id="IPR050327">
    <property type="entry name" value="Proton-linked_MCT"/>
</dbReference>
<keyword evidence="2" id="KW-1133">Transmembrane helix</keyword>
<dbReference type="GO" id="GO:0016020">
    <property type="term" value="C:membrane"/>
    <property type="evidence" value="ECO:0007669"/>
    <property type="project" value="UniProtKB-SubCell"/>
</dbReference>
<feature type="transmembrane region" description="Helical" evidence="2">
    <location>
        <begin position="523"/>
        <end position="543"/>
    </location>
</feature>
<dbReference type="Pfam" id="PF07690">
    <property type="entry name" value="MFS_1"/>
    <property type="match status" value="2"/>
</dbReference>
<dbReference type="OrthoDB" id="6082669at2759"/>
<dbReference type="AlphaFoldDB" id="A0A8B8EJH2"/>
<reference evidence="5" key="1">
    <citation type="submission" date="2025-08" db="UniProtKB">
        <authorList>
            <consortium name="RefSeq"/>
        </authorList>
    </citation>
    <scope>IDENTIFICATION</scope>
    <source>
        <tissue evidence="5">Whole sample</tissue>
    </source>
</reference>
<keyword evidence="2" id="KW-0812">Transmembrane</keyword>
<dbReference type="GO" id="GO:0008028">
    <property type="term" value="F:monocarboxylic acid transmembrane transporter activity"/>
    <property type="evidence" value="ECO:0007669"/>
    <property type="project" value="TreeGrafter"/>
</dbReference>
<sequence>MNRYFLSVNTQFKRTNRNTTTYLFFWERHFNAIYEEFQAVCGWRMGLAATLQFFVFIGFLKSFGIFFVAFLQKYDATSAEVSIVISIQTFASTLTSVVVLGVGTRYFTERTLVIIGAVFAALSQIGNAFAPNVYVLMATQGFLFGIGSSIAQLAITLVLSHYFEERRGFANSLANVGGSLGGLVWPVVLKKSLDYYGLQGTLILIAGVFLQVILCGALLRPLPSSQVKVHRGITEGSKDTEETVALTSEEKTRNIELYEKPKEVHTLPNFKIRNARQSALEIGRRRTQSEICYNSSESPFLQRTASAHDLNEDVGKLYVTSSLQALGWFPPIKESETNHESSSEETGNNTDQHKFFNWALFKNPLFYIFTLSSIFNAAAAALPVNYIPPFARDFDVSDENIAFLVTISAASDLFSRFGLVFIADSKKLKRHHLLALTMFLNGVSCLLAPLYNSFPYLVLYSVLYGIFGQTYFSLFPVIIVDFLGLPNLRHGLTSICLTMGISVVIASFIIGKLRDLTGSYLSSFYFMGASAVLASLILMMEPLGRRYMMKRQKIDKNETELGRL</sequence>
<dbReference type="PANTHER" id="PTHR11360">
    <property type="entry name" value="MONOCARBOXYLATE TRANSPORTER"/>
    <property type="match status" value="1"/>
</dbReference>
<dbReference type="RefSeq" id="XP_022339914.1">
    <property type="nucleotide sequence ID" value="XM_022484206.1"/>
</dbReference>
<dbReference type="InterPro" id="IPR011701">
    <property type="entry name" value="MFS"/>
</dbReference>
<feature type="transmembrane region" description="Helical" evidence="2">
    <location>
        <begin position="492"/>
        <end position="511"/>
    </location>
</feature>
<dbReference type="GeneID" id="111134802"/>
<feature type="transmembrane region" description="Helical" evidence="2">
    <location>
        <begin position="111"/>
        <end position="130"/>
    </location>
</feature>
<protein>
    <submittedName>
        <fullName evidence="5">Monocarboxylate transporter 5-like isoform X1</fullName>
    </submittedName>
</protein>
<evidence type="ECO:0000259" key="3">
    <source>
        <dbReference type="PROSITE" id="PS50850"/>
    </source>
</evidence>
<feature type="transmembrane region" description="Helical" evidence="2">
    <location>
        <begin position="142"/>
        <end position="162"/>
    </location>
</feature>
<feature type="transmembrane region" description="Helical" evidence="2">
    <location>
        <begin position="400"/>
        <end position="421"/>
    </location>
</feature>
<evidence type="ECO:0000313" key="4">
    <source>
        <dbReference type="Proteomes" id="UP000694844"/>
    </source>
</evidence>
<gene>
    <name evidence="5" type="primary">LOC111134802</name>
</gene>
<accession>A0A8B8EJH2</accession>
<feature type="transmembrane region" description="Helical" evidence="2">
    <location>
        <begin position="433"/>
        <end position="451"/>
    </location>
</feature>
<keyword evidence="2" id="KW-0472">Membrane</keyword>
<feature type="transmembrane region" description="Helical" evidence="2">
    <location>
        <begin position="83"/>
        <end position="104"/>
    </location>
</feature>
<dbReference type="SUPFAM" id="SSF103473">
    <property type="entry name" value="MFS general substrate transporter"/>
    <property type="match status" value="1"/>
</dbReference>
<evidence type="ECO:0000256" key="2">
    <source>
        <dbReference type="SAM" id="Phobius"/>
    </source>
</evidence>
<organism evidence="4 5">
    <name type="scientific">Crassostrea virginica</name>
    <name type="common">Eastern oyster</name>
    <dbReference type="NCBI Taxonomy" id="6565"/>
    <lineage>
        <taxon>Eukaryota</taxon>
        <taxon>Metazoa</taxon>
        <taxon>Spiralia</taxon>
        <taxon>Lophotrochozoa</taxon>
        <taxon>Mollusca</taxon>
        <taxon>Bivalvia</taxon>
        <taxon>Autobranchia</taxon>
        <taxon>Pteriomorphia</taxon>
        <taxon>Ostreida</taxon>
        <taxon>Ostreoidea</taxon>
        <taxon>Ostreidae</taxon>
        <taxon>Crassostrea</taxon>
    </lineage>
</organism>